<dbReference type="GO" id="GO:0003677">
    <property type="term" value="F:DNA binding"/>
    <property type="evidence" value="ECO:0007669"/>
    <property type="project" value="UniProtKB-KW"/>
</dbReference>
<dbReference type="OrthoDB" id="1098508at2"/>
<evidence type="ECO:0000256" key="3">
    <source>
        <dbReference type="ARBA" id="ARBA00023125"/>
    </source>
</evidence>
<dbReference type="Gene3D" id="1.10.10.10">
    <property type="entry name" value="Winged helix-like DNA-binding domain superfamily/Winged helix DNA-binding domain"/>
    <property type="match status" value="1"/>
</dbReference>
<keyword evidence="4" id="KW-0804">Transcription</keyword>
<dbReference type="Proteomes" id="UP000245647">
    <property type="component" value="Unassembled WGS sequence"/>
</dbReference>
<comment type="similarity">
    <text evidence="1">Belongs to the BlaI transcriptional regulatory family.</text>
</comment>
<evidence type="ECO:0000256" key="4">
    <source>
        <dbReference type="ARBA" id="ARBA00023163"/>
    </source>
</evidence>
<dbReference type="Pfam" id="PF03965">
    <property type="entry name" value="Penicillinase_R"/>
    <property type="match status" value="1"/>
</dbReference>
<dbReference type="GO" id="GO:0045892">
    <property type="term" value="P:negative regulation of DNA-templated transcription"/>
    <property type="evidence" value="ECO:0007669"/>
    <property type="project" value="InterPro"/>
</dbReference>
<dbReference type="InterPro" id="IPR036388">
    <property type="entry name" value="WH-like_DNA-bd_sf"/>
</dbReference>
<keyword evidence="6" id="KW-1185">Reference proteome</keyword>
<dbReference type="RefSeq" id="WP_109416112.1">
    <property type="nucleotide sequence ID" value="NZ_QEAS01000009.1"/>
</dbReference>
<name>A0A2U2PG73_9SPHI</name>
<sequence length="121" mass="14218">MIELTKQEEEAMQVIWNCNGGFVKDFLDVFKDPKPPYTTLASTVKNLEKKGYVKGEKLGNSFRYLPVIKAEDYKNTFMKNFVGDYFKNSYKELVTFFAREKKISPDELREIINMIEDHKSE</sequence>
<organism evidence="5 6">
    <name type="scientific">Pararcticibacter amylolyticus</name>
    <dbReference type="NCBI Taxonomy" id="2173175"/>
    <lineage>
        <taxon>Bacteria</taxon>
        <taxon>Pseudomonadati</taxon>
        <taxon>Bacteroidota</taxon>
        <taxon>Sphingobacteriia</taxon>
        <taxon>Sphingobacteriales</taxon>
        <taxon>Sphingobacteriaceae</taxon>
        <taxon>Pararcticibacter</taxon>
    </lineage>
</organism>
<dbReference type="EMBL" id="QEAS01000009">
    <property type="protein sequence ID" value="PWG80405.1"/>
    <property type="molecule type" value="Genomic_DNA"/>
</dbReference>
<keyword evidence="2" id="KW-0805">Transcription regulation</keyword>
<proteinExistence type="inferred from homology"/>
<dbReference type="AlphaFoldDB" id="A0A2U2PG73"/>
<evidence type="ECO:0000256" key="2">
    <source>
        <dbReference type="ARBA" id="ARBA00023015"/>
    </source>
</evidence>
<evidence type="ECO:0000256" key="1">
    <source>
        <dbReference type="ARBA" id="ARBA00011046"/>
    </source>
</evidence>
<keyword evidence="3" id="KW-0238">DNA-binding</keyword>
<reference evidence="5 6" key="1">
    <citation type="submission" date="2018-04" db="EMBL/GenBank/DDBJ databases">
        <title>Pedobacter chongqingensis sp. nov., isolated from a rottenly hemp rope.</title>
        <authorList>
            <person name="Cai Y."/>
        </authorList>
    </citation>
    <scope>NUCLEOTIDE SEQUENCE [LARGE SCALE GENOMIC DNA]</scope>
    <source>
        <strain evidence="5 6">FJ4-8</strain>
    </source>
</reference>
<evidence type="ECO:0000313" key="5">
    <source>
        <dbReference type="EMBL" id="PWG80405.1"/>
    </source>
</evidence>
<dbReference type="Gene3D" id="1.10.4040.10">
    <property type="entry name" value="Penicillinase repressor domain"/>
    <property type="match status" value="1"/>
</dbReference>
<dbReference type="InterPro" id="IPR005650">
    <property type="entry name" value="BlaI_family"/>
</dbReference>
<gene>
    <name evidence="5" type="ORF">DDR33_12415</name>
</gene>
<comment type="caution">
    <text evidence="5">The sequence shown here is derived from an EMBL/GenBank/DDBJ whole genome shotgun (WGS) entry which is preliminary data.</text>
</comment>
<dbReference type="SUPFAM" id="SSF46785">
    <property type="entry name" value="Winged helix' DNA-binding domain"/>
    <property type="match status" value="1"/>
</dbReference>
<accession>A0A2U2PG73</accession>
<evidence type="ECO:0000313" key="6">
    <source>
        <dbReference type="Proteomes" id="UP000245647"/>
    </source>
</evidence>
<dbReference type="InterPro" id="IPR036390">
    <property type="entry name" value="WH_DNA-bd_sf"/>
</dbReference>
<protein>
    <submittedName>
        <fullName evidence="5">Transcriptional regulator</fullName>
    </submittedName>
</protein>